<dbReference type="EMBL" id="JH992993">
    <property type="protein sequence ID" value="EKX46782.1"/>
    <property type="molecule type" value="Genomic_DNA"/>
</dbReference>
<evidence type="ECO:0000313" key="4">
    <source>
        <dbReference type="EMBL" id="EKX46782.1"/>
    </source>
</evidence>
<dbReference type="eggNOG" id="KOG0379">
    <property type="taxonomic scope" value="Eukaryota"/>
</dbReference>
<feature type="region of interest" description="Disordered" evidence="3">
    <location>
        <begin position="92"/>
        <end position="137"/>
    </location>
</feature>
<dbReference type="STRING" id="905079.L1JES6"/>
<evidence type="ECO:0000256" key="2">
    <source>
        <dbReference type="ARBA" id="ARBA00022737"/>
    </source>
</evidence>
<proteinExistence type="predicted"/>
<feature type="region of interest" description="Disordered" evidence="3">
    <location>
        <begin position="151"/>
        <end position="180"/>
    </location>
</feature>
<dbReference type="PaxDb" id="55529-EKX46782"/>
<dbReference type="SUPFAM" id="SSF117281">
    <property type="entry name" value="Kelch motif"/>
    <property type="match status" value="1"/>
</dbReference>
<protein>
    <submittedName>
        <fullName evidence="4 5">Uncharacterized protein</fullName>
    </submittedName>
</protein>
<accession>L1JES6</accession>
<dbReference type="OrthoDB" id="10251809at2759"/>
<sequence>MFTASTHEANILFEGIALTLSSLGAVKGFEFIEDKLVIRLDEFSGILCLEKTGELKTCEPSLQCEAEDLRPKKRSRYGETLRVSTVCQVAQRLDEEKPRSRSRKAEAVGDADSVSNKDAKPQDVVSQGRSLRRGVRQMQLDEKLAKQLQMEEEKSARQLKPKWVRMKGGGDRPSPRSFHSSVLLENSNGRMLVVFGGERAHEQEKQMLSDLMIMDLDEMVWFRPNVTGVGPCARSGHSCVRLEQHCIVFGGSNGDEYFNDVYVLDTTHWNWFQPPILGNSPSPRGYHAAVVHDSKMYVVAGDSRNGALSDIHCLDLFTWEWSEIKLTGDKLDPACGMCATVSGSQILVHGGWGKNGKFRSGKTFLMIDTEDFKCRAVIADGDAPKECAGHTLTAYSNGSALLFGGQVFLILMRPV</sequence>
<dbReference type="HOGENOM" id="CLU_662986_0_0_1"/>
<reference evidence="4 6" key="1">
    <citation type="journal article" date="2012" name="Nature">
        <title>Algal genomes reveal evolutionary mosaicism and the fate of nucleomorphs.</title>
        <authorList>
            <consortium name="DOE Joint Genome Institute"/>
            <person name="Curtis B.A."/>
            <person name="Tanifuji G."/>
            <person name="Burki F."/>
            <person name="Gruber A."/>
            <person name="Irimia M."/>
            <person name="Maruyama S."/>
            <person name="Arias M.C."/>
            <person name="Ball S.G."/>
            <person name="Gile G.H."/>
            <person name="Hirakawa Y."/>
            <person name="Hopkins J.F."/>
            <person name="Kuo A."/>
            <person name="Rensing S.A."/>
            <person name="Schmutz J."/>
            <person name="Symeonidi A."/>
            <person name="Elias M."/>
            <person name="Eveleigh R.J."/>
            <person name="Herman E.K."/>
            <person name="Klute M.J."/>
            <person name="Nakayama T."/>
            <person name="Obornik M."/>
            <person name="Reyes-Prieto A."/>
            <person name="Armbrust E.V."/>
            <person name="Aves S.J."/>
            <person name="Beiko R.G."/>
            <person name="Coutinho P."/>
            <person name="Dacks J.B."/>
            <person name="Durnford D.G."/>
            <person name="Fast N.M."/>
            <person name="Green B.R."/>
            <person name="Grisdale C.J."/>
            <person name="Hempel F."/>
            <person name="Henrissat B."/>
            <person name="Hoppner M.P."/>
            <person name="Ishida K."/>
            <person name="Kim E."/>
            <person name="Koreny L."/>
            <person name="Kroth P.G."/>
            <person name="Liu Y."/>
            <person name="Malik S.B."/>
            <person name="Maier U.G."/>
            <person name="McRose D."/>
            <person name="Mock T."/>
            <person name="Neilson J.A."/>
            <person name="Onodera N.T."/>
            <person name="Poole A.M."/>
            <person name="Pritham E.J."/>
            <person name="Richards T.A."/>
            <person name="Rocap G."/>
            <person name="Roy S.W."/>
            <person name="Sarai C."/>
            <person name="Schaack S."/>
            <person name="Shirato S."/>
            <person name="Slamovits C.H."/>
            <person name="Spencer D.F."/>
            <person name="Suzuki S."/>
            <person name="Worden A.Z."/>
            <person name="Zauner S."/>
            <person name="Barry K."/>
            <person name="Bell C."/>
            <person name="Bharti A.K."/>
            <person name="Crow J.A."/>
            <person name="Grimwood J."/>
            <person name="Kramer R."/>
            <person name="Lindquist E."/>
            <person name="Lucas S."/>
            <person name="Salamov A."/>
            <person name="McFadden G.I."/>
            <person name="Lane C.E."/>
            <person name="Keeling P.J."/>
            <person name="Gray M.W."/>
            <person name="Grigoriev I.V."/>
            <person name="Archibald J.M."/>
        </authorList>
    </citation>
    <scope>NUCLEOTIDE SEQUENCE</scope>
    <source>
        <strain evidence="4 6">CCMP2712</strain>
    </source>
</reference>
<reference evidence="5" key="3">
    <citation type="submission" date="2015-06" db="UniProtKB">
        <authorList>
            <consortium name="EnsemblProtists"/>
        </authorList>
    </citation>
    <scope>IDENTIFICATION</scope>
</reference>
<dbReference type="Pfam" id="PF24681">
    <property type="entry name" value="Kelch_KLHDC2_KLHL20_DRC7"/>
    <property type="match status" value="1"/>
</dbReference>
<keyword evidence="6" id="KW-1185">Reference proteome</keyword>
<reference evidence="6" key="2">
    <citation type="submission" date="2012-11" db="EMBL/GenBank/DDBJ databases">
        <authorList>
            <person name="Kuo A."/>
            <person name="Curtis B.A."/>
            <person name="Tanifuji G."/>
            <person name="Burki F."/>
            <person name="Gruber A."/>
            <person name="Irimia M."/>
            <person name="Maruyama S."/>
            <person name="Arias M.C."/>
            <person name="Ball S.G."/>
            <person name="Gile G.H."/>
            <person name="Hirakawa Y."/>
            <person name="Hopkins J.F."/>
            <person name="Rensing S.A."/>
            <person name="Schmutz J."/>
            <person name="Symeonidi A."/>
            <person name="Elias M."/>
            <person name="Eveleigh R.J."/>
            <person name="Herman E.K."/>
            <person name="Klute M.J."/>
            <person name="Nakayama T."/>
            <person name="Obornik M."/>
            <person name="Reyes-Prieto A."/>
            <person name="Armbrust E.V."/>
            <person name="Aves S.J."/>
            <person name="Beiko R.G."/>
            <person name="Coutinho P."/>
            <person name="Dacks J.B."/>
            <person name="Durnford D.G."/>
            <person name="Fast N.M."/>
            <person name="Green B.R."/>
            <person name="Grisdale C."/>
            <person name="Hempe F."/>
            <person name="Henrissat B."/>
            <person name="Hoppner M.P."/>
            <person name="Ishida K.-I."/>
            <person name="Kim E."/>
            <person name="Koreny L."/>
            <person name="Kroth P.G."/>
            <person name="Liu Y."/>
            <person name="Malik S.-B."/>
            <person name="Maier U.G."/>
            <person name="McRose D."/>
            <person name="Mock T."/>
            <person name="Neilson J.A."/>
            <person name="Onodera N.T."/>
            <person name="Poole A.M."/>
            <person name="Pritham E.J."/>
            <person name="Richards T.A."/>
            <person name="Rocap G."/>
            <person name="Roy S.W."/>
            <person name="Sarai C."/>
            <person name="Schaack S."/>
            <person name="Shirato S."/>
            <person name="Slamovits C.H."/>
            <person name="Spencer D.F."/>
            <person name="Suzuki S."/>
            <person name="Worden A.Z."/>
            <person name="Zauner S."/>
            <person name="Barry K."/>
            <person name="Bell C."/>
            <person name="Bharti A.K."/>
            <person name="Crow J.A."/>
            <person name="Grimwood J."/>
            <person name="Kramer R."/>
            <person name="Lindquist E."/>
            <person name="Lucas S."/>
            <person name="Salamov A."/>
            <person name="McFadden G.I."/>
            <person name="Lane C.E."/>
            <person name="Keeling P.J."/>
            <person name="Gray M.W."/>
            <person name="Grigoriev I.V."/>
            <person name="Archibald J.M."/>
        </authorList>
    </citation>
    <scope>NUCLEOTIDE SEQUENCE</scope>
    <source>
        <strain evidence="6">CCMP2712</strain>
    </source>
</reference>
<name>L1JES6_GUITC</name>
<dbReference type="Gene3D" id="2.120.10.80">
    <property type="entry name" value="Kelch-type beta propeller"/>
    <property type="match status" value="1"/>
</dbReference>
<keyword evidence="1" id="KW-0880">Kelch repeat</keyword>
<evidence type="ECO:0000313" key="5">
    <source>
        <dbReference type="EnsemblProtists" id="EKX46782"/>
    </source>
</evidence>
<dbReference type="EnsemblProtists" id="EKX46782">
    <property type="protein sequence ID" value="EKX46782"/>
    <property type="gene ID" value="GUITHDRAFT_107555"/>
</dbReference>
<evidence type="ECO:0000313" key="6">
    <source>
        <dbReference type="Proteomes" id="UP000011087"/>
    </source>
</evidence>
<dbReference type="PANTHER" id="PTHR46093:SF3">
    <property type="entry name" value="ACYL-COA-BINDING DOMAIN-CONTAINING PROTEIN 4"/>
    <property type="match status" value="1"/>
</dbReference>
<evidence type="ECO:0000256" key="3">
    <source>
        <dbReference type="SAM" id="MobiDB-lite"/>
    </source>
</evidence>
<dbReference type="GeneID" id="17303370"/>
<evidence type="ECO:0000256" key="1">
    <source>
        <dbReference type="ARBA" id="ARBA00022441"/>
    </source>
</evidence>
<organism evidence="4">
    <name type="scientific">Guillardia theta (strain CCMP2712)</name>
    <name type="common">Cryptophyte</name>
    <dbReference type="NCBI Taxonomy" id="905079"/>
    <lineage>
        <taxon>Eukaryota</taxon>
        <taxon>Cryptophyceae</taxon>
        <taxon>Pyrenomonadales</taxon>
        <taxon>Geminigeraceae</taxon>
        <taxon>Guillardia</taxon>
    </lineage>
</organism>
<dbReference type="PANTHER" id="PTHR46093">
    <property type="entry name" value="ACYL-COA-BINDING DOMAIN-CONTAINING PROTEIN 5"/>
    <property type="match status" value="1"/>
</dbReference>
<dbReference type="OMA" id="REGAMEW"/>
<dbReference type="AlphaFoldDB" id="L1JES6"/>
<feature type="compositionally biased region" description="Basic and acidic residues" evidence="3">
    <location>
        <begin position="92"/>
        <end position="107"/>
    </location>
</feature>
<dbReference type="KEGG" id="gtt:GUITHDRAFT_107555"/>
<dbReference type="InterPro" id="IPR015915">
    <property type="entry name" value="Kelch-typ_b-propeller"/>
</dbReference>
<keyword evidence="2" id="KW-0677">Repeat</keyword>
<gene>
    <name evidence="4" type="ORF">GUITHDRAFT_107555</name>
</gene>
<dbReference type="RefSeq" id="XP_005833762.1">
    <property type="nucleotide sequence ID" value="XM_005833705.1"/>
</dbReference>
<dbReference type="Proteomes" id="UP000011087">
    <property type="component" value="Unassembled WGS sequence"/>
</dbReference>